<dbReference type="GeneTree" id="ENSGT00940000164380"/>
<dbReference type="GO" id="GO:0005737">
    <property type="term" value="C:cytoplasm"/>
    <property type="evidence" value="ECO:0007669"/>
    <property type="project" value="TreeGrafter"/>
</dbReference>
<dbReference type="AlphaFoldDB" id="A0A672UH04"/>
<keyword evidence="3 9" id="KW-0479">Metal-binding</keyword>
<dbReference type="GO" id="GO:0034354">
    <property type="term" value="P:'de novo' NAD+ biosynthetic process from L-tryptophan"/>
    <property type="evidence" value="ECO:0007669"/>
    <property type="project" value="TreeGrafter"/>
</dbReference>
<dbReference type="Proteomes" id="UP000472266">
    <property type="component" value="Chromosome 22"/>
</dbReference>
<proteinExistence type="inferred from homology"/>
<dbReference type="GO" id="GO:0046872">
    <property type="term" value="F:metal ion binding"/>
    <property type="evidence" value="ECO:0007669"/>
    <property type="project" value="UniProtKB-KW"/>
</dbReference>
<evidence type="ECO:0000256" key="5">
    <source>
        <dbReference type="ARBA" id="ARBA00022964"/>
    </source>
</evidence>
<evidence type="ECO:0000313" key="12">
    <source>
        <dbReference type="Proteomes" id="UP000472266"/>
    </source>
</evidence>
<dbReference type="InterPro" id="IPR037217">
    <property type="entry name" value="Trp/Indoleamine_2_3_dOase-like"/>
</dbReference>
<dbReference type="GO" id="GO:0004833">
    <property type="term" value="F:L-tryptophan 2,3-dioxygenase activity"/>
    <property type="evidence" value="ECO:0007669"/>
    <property type="project" value="TreeGrafter"/>
</dbReference>
<evidence type="ECO:0000256" key="3">
    <source>
        <dbReference type="ARBA" id="ARBA00022723"/>
    </source>
</evidence>
<dbReference type="Pfam" id="PF01231">
    <property type="entry name" value="IDO"/>
    <property type="match status" value="1"/>
</dbReference>
<evidence type="ECO:0000256" key="1">
    <source>
        <dbReference type="ARBA" id="ARBA00007119"/>
    </source>
</evidence>
<dbReference type="GO" id="GO:0002376">
    <property type="term" value="P:immune system process"/>
    <property type="evidence" value="ECO:0007669"/>
    <property type="project" value="UniProtKB-KW"/>
</dbReference>
<comment type="similarity">
    <text evidence="1">Belongs to the indoleamine 2,3-dioxygenase family.</text>
</comment>
<keyword evidence="4" id="KW-0391">Immunity</keyword>
<dbReference type="PANTHER" id="PTHR28657">
    <property type="entry name" value="INDOLEAMINE 2,3-DIOXYGENASE"/>
    <property type="match status" value="1"/>
</dbReference>
<evidence type="ECO:0000313" key="11">
    <source>
        <dbReference type="Ensembl" id="ENSSHBP00005013181.1"/>
    </source>
</evidence>
<evidence type="ECO:0000256" key="9">
    <source>
        <dbReference type="PIRSR" id="PIRSR600898-1"/>
    </source>
</evidence>
<sequence length="401" mass="44023">MEPGDGSEEPALPLALARFQLSEEYGSLLPEPLTELPAPYGPWMEIAHNLPQLITSHQLRSRVHQMPQLSTRHLRGREELHLAHLVLSFITMGYIWQEGEEGTVKVLPRNLAVPFWEVSQALGLPPILSHADFVLANWRRKNPNGPLEINNLDTIISLPGGESLRGFILVTLLVEKAAVPGFKVGITVPHSVLLAQKAPMVGTIPCTLALVDYVDPAVFYAVIRIFLSGWKDNPAMPDGLIYEGVSDEPMEYSGGSAAQSTILHAFDELLGIRHSKESAAFLHRMRDYMPPPHRAFVEEIRRAPSLKQHVLSSRDTRLHKAFNQCVSALADFRSYHITVVTKYITIAATKAKAGQAEPGGKSGSSMGKPPSALEAKGTGGSHIFSFLKSIRDTTREGMINA</sequence>
<keyword evidence="7 9" id="KW-0408">Iron</keyword>
<evidence type="ECO:0000256" key="7">
    <source>
        <dbReference type="ARBA" id="ARBA00023004"/>
    </source>
</evidence>
<protein>
    <recommendedName>
        <fullName evidence="13">Indoleamine 2,3-dioxygenase 2</fullName>
    </recommendedName>
</protein>
<keyword evidence="5" id="KW-0223">Dioxygenase</keyword>
<reference evidence="11" key="2">
    <citation type="submission" date="2025-08" db="UniProtKB">
        <authorList>
            <consortium name="Ensembl"/>
        </authorList>
    </citation>
    <scope>IDENTIFICATION</scope>
</reference>
<organism evidence="11 12">
    <name type="scientific">Strigops habroptila</name>
    <name type="common">Kakapo</name>
    <dbReference type="NCBI Taxonomy" id="2489341"/>
    <lineage>
        <taxon>Eukaryota</taxon>
        <taxon>Metazoa</taxon>
        <taxon>Chordata</taxon>
        <taxon>Craniata</taxon>
        <taxon>Vertebrata</taxon>
        <taxon>Euteleostomi</taxon>
        <taxon>Archelosauria</taxon>
        <taxon>Archosauria</taxon>
        <taxon>Dinosauria</taxon>
        <taxon>Saurischia</taxon>
        <taxon>Theropoda</taxon>
        <taxon>Coelurosauria</taxon>
        <taxon>Aves</taxon>
        <taxon>Neognathae</taxon>
        <taxon>Neoaves</taxon>
        <taxon>Telluraves</taxon>
        <taxon>Australaves</taxon>
        <taxon>Psittaciformes</taxon>
        <taxon>Psittacidae</taxon>
        <taxon>Strigops</taxon>
    </lineage>
</organism>
<keyword evidence="6" id="KW-0560">Oxidoreductase</keyword>
<dbReference type="GO" id="GO:0019441">
    <property type="term" value="P:L-tryptophan catabolic process to kynurenine"/>
    <property type="evidence" value="ECO:0007669"/>
    <property type="project" value="InterPro"/>
</dbReference>
<evidence type="ECO:0000256" key="8">
    <source>
        <dbReference type="ARBA" id="ARBA00023079"/>
    </source>
</evidence>
<dbReference type="Ensembl" id="ENSSHBT00005015869.1">
    <property type="protein sequence ID" value="ENSSHBP00005013181.1"/>
    <property type="gene ID" value="ENSSHBG00005009809.1"/>
</dbReference>
<reference evidence="11 12" key="1">
    <citation type="submission" date="2019-11" db="EMBL/GenBank/DDBJ databases">
        <title>Strigops habroptila (kakapo) genome, bStrHab1, primary haplotype, v2.</title>
        <authorList>
            <person name="Jarvis E.D."/>
            <person name="Howard J."/>
            <person name="Rhie A."/>
            <person name="Phillippy A."/>
            <person name="Korlach J."/>
            <person name="Digby A."/>
            <person name="Iorns D."/>
            <person name="Eason D."/>
            <person name="Robertson B."/>
            <person name="Raemaekers T."/>
            <person name="Howe K."/>
            <person name="Lewin H."/>
            <person name="Damas J."/>
            <person name="Hastie A."/>
            <person name="Tracey A."/>
            <person name="Chow W."/>
            <person name="Fedrigo O."/>
        </authorList>
    </citation>
    <scope>NUCLEOTIDE SEQUENCE [LARGE SCALE GENOMIC DNA]</scope>
</reference>
<evidence type="ECO:0008006" key="13">
    <source>
        <dbReference type="Google" id="ProtNLM"/>
    </source>
</evidence>
<reference evidence="11" key="3">
    <citation type="submission" date="2025-09" db="UniProtKB">
        <authorList>
            <consortium name="Ensembl"/>
        </authorList>
    </citation>
    <scope>IDENTIFICATION</scope>
</reference>
<gene>
    <name evidence="11" type="primary">IDO2</name>
</gene>
<dbReference type="FunFam" id="1.20.58.480:FF:000003">
    <property type="entry name" value="Indoleamine 2,3-dioxygenase 1"/>
    <property type="match status" value="1"/>
</dbReference>
<evidence type="ECO:0000256" key="6">
    <source>
        <dbReference type="ARBA" id="ARBA00023002"/>
    </source>
</evidence>
<evidence type="ECO:0000256" key="4">
    <source>
        <dbReference type="ARBA" id="ARBA00022859"/>
    </source>
</evidence>
<dbReference type="InterPro" id="IPR000898">
    <property type="entry name" value="Indolamine_dOase"/>
</dbReference>
<evidence type="ECO:0000256" key="10">
    <source>
        <dbReference type="SAM" id="MobiDB-lite"/>
    </source>
</evidence>
<keyword evidence="8" id="KW-0823">Tryptophan catabolism</keyword>
<dbReference type="SUPFAM" id="SSF140959">
    <property type="entry name" value="Indolic compounds 2,3-dioxygenase-like"/>
    <property type="match status" value="1"/>
</dbReference>
<accession>A0A672UH04</accession>
<evidence type="ECO:0000256" key="2">
    <source>
        <dbReference type="ARBA" id="ARBA00022617"/>
    </source>
</evidence>
<dbReference type="GO" id="GO:0020037">
    <property type="term" value="F:heme binding"/>
    <property type="evidence" value="ECO:0007669"/>
    <property type="project" value="InterPro"/>
</dbReference>
<keyword evidence="2 9" id="KW-0349">Heme</keyword>
<dbReference type="GO" id="GO:0033754">
    <property type="term" value="F:indoleamine 2,3-dioxygenase activity"/>
    <property type="evidence" value="ECO:0007669"/>
    <property type="project" value="TreeGrafter"/>
</dbReference>
<name>A0A672UH04_STRHB</name>
<dbReference type="Gene3D" id="1.20.58.480">
    <property type="match status" value="1"/>
</dbReference>
<feature type="region of interest" description="Disordered" evidence="10">
    <location>
        <begin position="354"/>
        <end position="377"/>
    </location>
</feature>
<feature type="binding site" description="proximal binding residue" evidence="9">
    <location>
        <position position="336"/>
    </location>
    <ligand>
        <name>heme b</name>
        <dbReference type="ChEBI" id="CHEBI:60344"/>
    </ligand>
    <ligandPart>
        <name>Fe</name>
        <dbReference type="ChEBI" id="CHEBI:18248"/>
    </ligandPart>
</feature>
<dbReference type="PANTHER" id="PTHR28657:SF4">
    <property type="entry name" value="INDOLEAMINE 2,3-DIOXYGENASE 2"/>
    <property type="match status" value="1"/>
</dbReference>
<keyword evidence="12" id="KW-1185">Reference proteome</keyword>